<evidence type="ECO:0000313" key="4">
    <source>
        <dbReference type="Proteomes" id="UP000007842"/>
    </source>
</evidence>
<feature type="transmembrane region" description="Helical" evidence="2">
    <location>
        <begin position="114"/>
        <end position="131"/>
    </location>
</feature>
<feature type="region of interest" description="Disordered" evidence="1">
    <location>
        <begin position="1"/>
        <end position="26"/>
    </location>
</feature>
<feature type="compositionally biased region" description="Low complexity" evidence="1">
    <location>
        <begin position="14"/>
        <end position="26"/>
    </location>
</feature>
<protein>
    <submittedName>
        <fullName evidence="3">Uncharacterized protein</fullName>
    </submittedName>
</protein>
<keyword evidence="4" id="KW-1185">Reference proteome</keyword>
<name>F8K4N8_STREN</name>
<keyword evidence="2" id="KW-0472">Membrane</keyword>
<reference evidence="4" key="1">
    <citation type="submission" date="2011-12" db="EMBL/GenBank/DDBJ databases">
        <title>Complete genome sequence of Streptomyces cattleya strain DSM 46488.</title>
        <authorList>
            <person name="Ou H.-Y."/>
            <person name="Li P."/>
            <person name="Zhao C."/>
            <person name="O'Hagan D."/>
            <person name="Deng Z."/>
        </authorList>
    </citation>
    <scope>NUCLEOTIDE SEQUENCE [LARGE SCALE GENOMIC DNA]</scope>
    <source>
        <strain evidence="4">ATCC 35852 / DSM 46488 / JCM 4925 / NBRC 14057 / NRRL 8057</strain>
    </source>
</reference>
<accession>G8WUV1</accession>
<dbReference type="STRING" id="1003195.SCATT_40230"/>
<evidence type="ECO:0000256" key="2">
    <source>
        <dbReference type="SAM" id="Phobius"/>
    </source>
</evidence>
<keyword evidence="2" id="KW-0812">Transmembrane</keyword>
<feature type="transmembrane region" description="Helical" evidence="2">
    <location>
        <begin position="48"/>
        <end position="70"/>
    </location>
</feature>
<feature type="transmembrane region" description="Helical" evidence="2">
    <location>
        <begin position="171"/>
        <end position="193"/>
    </location>
</feature>
<gene>
    <name evidence="3" type="ordered locus">SCATT_40230</name>
</gene>
<dbReference type="Proteomes" id="UP000007842">
    <property type="component" value="Chromosome"/>
</dbReference>
<dbReference type="RefSeq" id="WP_014144750.1">
    <property type="nucleotide sequence ID" value="NC_016111.1"/>
</dbReference>
<feature type="transmembrane region" description="Helical" evidence="2">
    <location>
        <begin position="199"/>
        <end position="222"/>
    </location>
</feature>
<dbReference type="KEGG" id="scy:SCATT_40230"/>
<dbReference type="NCBIfam" id="NF041646">
    <property type="entry name" value="VC0807_fam"/>
    <property type="match status" value="1"/>
</dbReference>
<proteinExistence type="predicted"/>
<dbReference type="EMBL" id="CP003219">
    <property type="protein sequence ID" value="AEW96394.1"/>
    <property type="molecule type" value="Genomic_DNA"/>
</dbReference>
<dbReference type="KEGG" id="sct:SCAT_4037"/>
<evidence type="ECO:0000256" key="1">
    <source>
        <dbReference type="SAM" id="MobiDB-lite"/>
    </source>
</evidence>
<keyword evidence="2" id="KW-1133">Transmembrane helix</keyword>
<dbReference type="OrthoDB" id="4544430at2"/>
<sequence length="235" mass="24516">MTTTTTSTDERTEGTGTAPAAPAPEGSPLDGMKSLLLDVGLPLGGYYLLHKVFGVGVVPALVISSIPPAVSTVVTALRKRRFNGLAGLILVVNLAGIALNFLTGDPRLMIAKDSVGSGVIGLGILLSAWRGKPLMTAGLKPMVVKKDAAKSAAWDRLSASSRRFRRAEQRFTAVWGAVFLAESAARVIGAYTLPVTTMVWLSSTLLFAAIALACLVAGPVSVPTMERLLARETSA</sequence>
<dbReference type="PATRIC" id="fig|1003195.11.peg.5482"/>
<evidence type="ECO:0000313" key="3">
    <source>
        <dbReference type="EMBL" id="AEW96394.1"/>
    </source>
</evidence>
<dbReference type="AlphaFoldDB" id="F8K4N8"/>
<accession>F8K4N8</accession>
<organism evidence="3 4">
    <name type="scientific">Streptantibioticus cattleyicolor (strain ATCC 35852 / DSM 46488 / JCM 4925 / NBRC 14057 / NRRL 8057)</name>
    <name type="common">Streptomyces cattleya</name>
    <dbReference type="NCBI Taxonomy" id="1003195"/>
    <lineage>
        <taxon>Bacteria</taxon>
        <taxon>Bacillati</taxon>
        <taxon>Actinomycetota</taxon>
        <taxon>Actinomycetes</taxon>
        <taxon>Kitasatosporales</taxon>
        <taxon>Streptomycetaceae</taxon>
        <taxon>Streptantibioticus</taxon>
    </lineage>
</organism>
<dbReference type="eggNOG" id="ENOG5032U91">
    <property type="taxonomic scope" value="Bacteria"/>
</dbReference>
<feature type="transmembrane region" description="Helical" evidence="2">
    <location>
        <begin position="82"/>
        <end position="102"/>
    </location>
</feature>
<dbReference type="HOGENOM" id="CLU_082059_2_0_11"/>